<reference evidence="4 6" key="1">
    <citation type="journal article" date="2011" name="Nature">
        <title>The Medicago genome provides insight into the evolution of rhizobial symbioses.</title>
        <authorList>
            <person name="Young N.D."/>
            <person name="Debelle F."/>
            <person name="Oldroyd G.E."/>
            <person name="Geurts R."/>
            <person name="Cannon S.B."/>
            <person name="Udvardi M.K."/>
            <person name="Benedito V.A."/>
            <person name="Mayer K.F."/>
            <person name="Gouzy J."/>
            <person name="Schoof H."/>
            <person name="Van de Peer Y."/>
            <person name="Proost S."/>
            <person name="Cook D.R."/>
            <person name="Meyers B.C."/>
            <person name="Spannagl M."/>
            <person name="Cheung F."/>
            <person name="De Mita S."/>
            <person name="Krishnakumar V."/>
            <person name="Gundlach H."/>
            <person name="Zhou S."/>
            <person name="Mudge J."/>
            <person name="Bharti A.K."/>
            <person name="Murray J.D."/>
            <person name="Naoumkina M.A."/>
            <person name="Rosen B."/>
            <person name="Silverstein K.A."/>
            <person name="Tang H."/>
            <person name="Rombauts S."/>
            <person name="Zhao P.X."/>
            <person name="Zhou P."/>
            <person name="Barbe V."/>
            <person name="Bardou P."/>
            <person name="Bechner M."/>
            <person name="Bellec A."/>
            <person name="Berger A."/>
            <person name="Berges H."/>
            <person name="Bidwell S."/>
            <person name="Bisseling T."/>
            <person name="Choisne N."/>
            <person name="Couloux A."/>
            <person name="Denny R."/>
            <person name="Deshpande S."/>
            <person name="Dai X."/>
            <person name="Doyle J.J."/>
            <person name="Dudez A.M."/>
            <person name="Farmer A.D."/>
            <person name="Fouteau S."/>
            <person name="Franken C."/>
            <person name="Gibelin C."/>
            <person name="Gish J."/>
            <person name="Goldstein S."/>
            <person name="Gonzalez A.J."/>
            <person name="Green P.J."/>
            <person name="Hallab A."/>
            <person name="Hartog M."/>
            <person name="Hua A."/>
            <person name="Humphray S.J."/>
            <person name="Jeong D.H."/>
            <person name="Jing Y."/>
            <person name="Jocker A."/>
            <person name="Kenton S.M."/>
            <person name="Kim D.J."/>
            <person name="Klee K."/>
            <person name="Lai H."/>
            <person name="Lang C."/>
            <person name="Lin S."/>
            <person name="Macmil S.L."/>
            <person name="Magdelenat G."/>
            <person name="Matthews L."/>
            <person name="McCorrison J."/>
            <person name="Monaghan E.L."/>
            <person name="Mun J.H."/>
            <person name="Najar F.Z."/>
            <person name="Nicholson C."/>
            <person name="Noirot C."/>
            <person name="O'Bleness M."/>
            <person name="Paule C.R."/>
            <person name="Poulain J."/>
            <person name="Prion F."/>
            <person name="Qin B."/>
            <person name="Qu C."/>
            <person name="Retzel E.F."/>
            <person name="Riddle C."/>
            <person name="Sallet E."/>
            <person name="Samain S."/>
            <person name="Samson N."/>
            <person name="Sanders I."/>
            <person name="Saurat O."/>
            <person name="Scarpelli C."/>
            <person name="Schiex T."/>
            <person name="Segurens B."/>
            <person name="Severin A.J."/>
            <person name="Sherrier D.J."/>
            <person name="Shi R."/>
            <person name="Sims S."/>
            <person name="Singer S.R."/>
            <person name="Sinharoy S."/>
            <person name="Sterck L."/>
            <person name="Viollet A."/>
            <person name="Wang B.B."/>
            <person name="Wang K."/>
            <person name="Wang M."/>
            <person name="Wang X."/>
            <person name="Warfsmann J."/>
            <person name="Weissenbach J."/>
            <person name="White D.D."/>
            <person name="White J.D."/>
            <person name="Wiley G.B."/>
            <person name="Wincker P."/>
            <person name="Xing Y."/>
            <person name="Yang L."/>
            <person name="Yao Z."/>
            <person name="Ying F."/>
            <person name="Zhai J."/>
            <person name="Zhou L."/>
            <person name="Zuber A."/>
            <person name="Denarie J."/>
            <person name="Dixon R.A."/>
            <person name="May G.D."/>
            <person name="Schwartz D.C."/>
            <person name="Rogers J."/>
            <person name="Quetier F."/>
            <person name="Town C.D."/>
            <person name="Roe B.A."/>
        </authorList>
    </citation>
    <scope>NUCLEOTIDE SEQUENCE [LARGE SCALE GENOMIC DNA]</scope>
    <source>
        <strain evidence="4">A17</strain>
        <strain evidence="5 6">cv. Jemalong A17</strain>
    </source>
</reference>
<accession>A0A0C3V8R9</accession>
<dbReference type="Pfam" id="PF25500">
    <property type="entry name" value="DUF7913"/>
    <property type="match status" value="2"/>
</dbReference>
<dbReference type="PaxDb" id="3880-AES67762"/>
<protein>
    <submittedName>
        <fullName evidence="4">Aleurone layer morphogenesis protein</fullName>
    </submittedName>
</protein>
<feature type="compositionally biased region" description="Basic and acidic residues" evidence="1">
    <location>
        <begin position="669"/>
        <end position="689"/>
    </location>
</feature>
<feature type="domain" description="DUF7913" evidence="2">
    <location>
        <begin position="5"/>
        <end position="121"/>
    </location>
</feature>
<dbReference type="InterPro" id="IPR057237">
    <property type="entry name" value="DUF7915"/>
</dbReference>
<dbReference type="InterPro" id="IPR057235">
    <property type="entry name" value="DUF7913"/>
</dbReference>
<dbReference type="OrthoDB" id="1909634at2759"/>
<evidence type="ECO:0000313" key="4">
    <source>
        <dbReference type="EMBL" id="AES67762.2"/>
    </source>
</evidence>
<dbReference type="EnsemblPlants" id="AES67762">
    <property type="protein sequence ID" value="AES67762"/>
    <property type="gene ID" value="MTR_2g098830"/>
</dbReference>
<reference evidence="4 6" key="2">
    <citation type="journal article" date="2014" name="BMC Genomics">
        <title>An improved genome release (version Mt4.0) for the model legume Medicago truncatula.</title>
        <authorList>
            <person name="Tang H."/>
            <person name="Krishnakumar V."/>
            <person name="Bidwell S."/>
            <person name="Rosen B."/>
            <person name="Chan A."/>
            <person name="Zhou S."/>
            <person name="Gentzbittel L."/>
            <person name="Childs K.L."/>
            <person name="Yandell M."/>
            <person name="Gundlach H."/>
            <person name="Mayer K.F."/>
            <person name="Schwartz D.C."/>
            <person name="Town C.D."/>
        </authorList>
    </citation>
    <scope>GENOME REANNOTATION</scope>
    <source>
        <strain evidence="5 6">cv. Jemalong A17</strain>
    </source>
</reference>
<organism evidence="4 6">
    <name type="scientific">Medicago truncatula</name>
    <name type="common">Barrel medic</name>
    <name type="synonym">Medicago tribuloides</name>
    <dbReference type="NCBI Taxonomy" id="3880"/>
    <lineage>
        <taxon>Eukaryota</taxon>
        <taxon>Viridiplantae</taxon>
        <taxon>Streptophyta</taxon>
        <taxon>Embryophyta</taxon>
        <taxon>Tracheophyta</taxon>
        <taxon>Spermatophyta</taxon>
        <taxon>Magnoliopsida</taxon>
        <taxon>eudicotyledons</taxon>
        <taxon>Gunneridae</taxon>
        <taxon>Pentapetalae</taxon>
        <taxon>rosids</taxon>
        <taxon>fabids</taxon>
        <taxon>Fabales</taxon>
        <taxon>Fabaceae</taxon>
        <taxon>Papilionoideae</taxon>
        <taxon>50 kb inversion clade</taxon>
        <taxon>NPAAA clade</taxon>
        <taxon>Hologalegina</taxon>
        <taxon>IRL clade</taxon>
        <taxon>Trifolieae</taxon>
        <taxon>Medicago</taxon>
    </lineage>
</organism>
<evidence type="ECO:0000313" key="6">
    <source>
        <dbReference type="Proteomes" id="UP000002051"/>
    </source>
</evidence>
<accession>G7IHU0</accession>
<dbReference type="HOGENOM" id="CLU_261653_0_0_1"/>
<evidence type="ECO:0000259" key="2">
    <source>
        <dbReference type="Pfam" id="PF25500"/>
    </source>
</evidence>
<feature type="region of interest" description="Disordered" evidence="1">
    <location>
        <begin position="732"/>
        <end position="759"/>
    </location>
</feature>
<dbReference type="KEGG" id="mtr:11434747"/>
<dbReference type="STRING" id="3880.G7IHU0"/>
<feature type="domain" description="DUF7915" evidence="3">
    <location>
        <begin position="1070"/>
        <end position="1219"/>
    </location>
</feature>
<feature type="compositionally biased region" description="Basic and acidic residues" evidence="1">
    <location>
        <begin position="1329"/>
        <end position="1339"/>
    </location>
</feature>
<evidence type="ECO:0000256" key="1">
    <source>
        <dbReference type="SAM" id="MobiDB-lite"/>
    </source>
</evidence>
<keyword evidence="6" id="KW-1185">Reference proteome</keyword>
<feature type="domain" description="DUF7915" evidence="3">
    <location>
        <begin position="157"/>
        <end position="314"/>
    </location>
</feature>
<feature type="region of interest" description="Disordered" evidence="1">
    <location>
        <begin position="1319"/>
        <end position="1339"/>
    </location>
</feature>
<dbReference type="Gene3D" id="3.30.160.20">
    <property type="match status" value="1"/>
</dbReference>
<dbReference type="SUPFAM" id="SSF54768">
    <property type="entry name" value="dsRNA-binding domain-like"/>
    <property type="match status" value="1"/>
</dbReference>
<evidence type="ECO:0000313" key="5">
    <source>
        <dbReference type="EnsemblPlants" id="AES67762"/>
    </source>
</evidence>
<feature type="domain" description="DUF7913" evidence="2">
    <location>
        <begin position="915"/>
        <end position="1034"/>
    </location>
</feature>
<gene>
    <name evidence="5" type="primary">11434747</name>
    <name evidence="4" type="ordered locus">MTR_2g098830</name>
</gene>
<feature type="region of interest" description="Disordered" evidence="1">
    <location>
        <begin position="549"/>
        <end position="574"/>
    </location>
</feature>
<reference evidence="5" key="3">
    <citation type="submission" date="2015-04" db="UniProtKB">
        <authorList>
            <consortium name="EnsemblPlants"/>
        </authorList>
    </citation>
    <scope>IDENTIFICATION</scope>
    <source>
        <strain evidence="5">cv. Jemalong A17</strain>
    </source>
</reference>
<sequence length="1566" mass="173740">MGVSDVCPTVDAIRAFLEHLVDPMLAEIPILDDPPLSQQQKVAKQVHAVVLLYNYYHRKQNPELEFVAFSAFCKLIVDLRPALLPYMKFTQKPVDLVDVEQQLSLTEKAIVSSYDICTLLDASKSVPNIEGWPISKVAVLLVDSKKENCFLHFGSITDGVRSLIEKDVDTSNKVSEVTTSNKISEVTSEIKTYKKRRVVKKPSRNGSNVDEDRILQVGYSAVKEAAGVNSIDIMLLESYTVYSQSKEKTSSRFYIMKCSQSIDEGFTQVPIKDLIESVRGPLVKRSSDSWKVTPVVEYFHMLPYSKIISEWISRETFSNSLQDSKLAEKQFPKLEVKESHISSKALSVGLDNKQCSETIVALNQKQLLKLEVKEMHVSSEGMSAGLDNKACSDTIVTLNQKEKNGCGTITQCGSVKKDQDMDVDNSSRVKTNLEVTESHVSSEGMSVGLDNKQSSDTIAALNQKENNGCGIITQCGSVKKDEDMDVDNSSIKKTNLEVTESHVSSEGMSVDLDNKPCSDTIAALNQKENNSCGTITRCCSVKKDEDMDVDNSSTKKKNLEVTESHVSSEGMSVGLDNKPCSDTIAALNQKEDTGCGTITQCGSVKKDQDMDVDNSSRKRTKLEVTESHVSSEGMSVGLDNKPCSDTIAALNQTEDNGCGTITQCGSVKKDHDMDVDDSSRKRTKLEVTESHVSSEGMSVGLDNKPCSDTIAALNQTEDNGCGTITQCGSVKKDHDMDVDNSSRKRTKLEVTESHVSSEGMSVGLDNKPCSDTIVALDQKENSCCGKITRCSSVKEDQDMDVDNCSTFPSKLNEEYQKHVANTLQVNEDQKIENSSVQHHSNECTRPSEAEKVVSTRMHIIEGGIKDESAFDKICVDATVENESIEKCTPIADNFNADFEKVRSFVDSKGKMGRSDVCPTADAVRAFVEHLVDPMLPAKASIRDAPSISQQQKVAKQVHSVVLLYNYYHRKRHPELEFVAFKDFCKLIVGLRPALLIYMKFTQKPDQTDLVDVEQQLSLTEKAIASSCDICTCLDASKNVPNIEGWPVSKVAILLVDSKMENCLLRFCSTTDGVWSVIEKDVGSSDQISEDMNELKHTYQKRRVIQNPTKNGLNVDDDEFLQVGYSAVKEATGVNSNDIMLLESYTVYSQRKEKTASRFYIMKCSQSTADGSIQVPIKDLIESFRGPLLKKSSSSWTITSVVEYFHVLPYSEIISDWISRETFSNSLQDSKLAEKQFPKHEVTESHVSSKGLYIDLDNKPGSDTKVALNQKEKNGCGITKRCDSVKEDWDMDVDKSLVLPSKNKECQKHTANTLHISEDQKIENPSVQHHSNECTRPSKAEKAVSKRKHITEGGIKDQSAFDKICAGTTFENDSVEKCILNANSSNKNLEKIQTFIASKGTILSQTALNALIRKRNALALQQRAIEDEMAVCNMKIHRWLAGEEDDFELKLESVIEGCNGTWLRNQGRMCSQYLDDQCLPQSVKSKRLTEAVLTLHSPCQELDGICHENNWILPTYSVSLSDGEFHATVRVKGVDFEYSCEGNTCPFPREARDSAAAQMLTKFRSMA</sequence>
<dbReference type="eggNOG" id="ENOG502QVPK">
    <property type="taxonomic scope" value="Eukaryota"/>
</dbReference>
<dbReference type="PANTHER" id="PTHR33913">
    <property type="entry name" value="ALEURONE LAYER MORPHOGENESIS PROTEIN"/>
    <property type="match status" value="1"/>
</dbReference>
<dbReference type="Pfam" id="PF25502">
    <property type="entry name" value="DUF7915"/>
    <property type="match status" value="2"/>
</dbReference>
<feature type="compositionally biased region" description="Basic and acidic residues" evidence="1">
    <location>
        <begin position="732"/>
        <end position="752"/>
    </location>
</feature>
<feature type="region of interest" description="Disordered" evidence="1">
    <location>
        <begin position="607"/>
        <end position="637"/>
    </location>
</feature>
<dbReference type="ExpressionAtlas" id="G7IHU0">
    <property type="expression patterns" value="differential"/>
</dbReference>
<proteinExistence type="predicted"/>
<dbReference type="EMBL" id="CM001218">
    <property type="protein sequence ID" value="AES67762.2"/>
    <property type="molecule type" value="Genomic_DNA"/>
</dbReference>
<dbReference type="CDD" id="cd00048">
    <property type="entry name" value="DSRM_SF"/>
    <property type="match status" value="1"/>
</dbReference>
<dbReference type="Proteomes" id="UP000002051">
    <property type="component" value="Chromosome 2"/>
</dbReference>
<name>G7IHU0_MEDTR</name>
<feature type="region of interest" description="Disordered" evidence="1">
    <location>
        <begin position="669"/>
        <end position="700"/>
    </location>
</feature>
<evidence type="ECO:0000259" key="3">
    <source>
        <dbReference type="Pfam" id="PF25502"/>
    </source>
</evidence>
<dbReference type="PANTHER" id="PTHR33913:SF3">
    <property type="entry name" value="ALEURONE LAYER MORPHOGENESIS PROTEIN"/>
    <property type="match status" value="1"/>
</dbReference>